<comment type="similarity">
    <text evidence="1">Belongs to the UPF0335 family.</text>
</comment>
<keyword evidence="5" id="KW-1185">Reference proteome</keyword>
<keyword evidence="2" id="KW-0175">Coiled coil</keyword>
<protein>
    <recommendedName>
        <fullName evidence="1">UPF0335 protein GTK09_22785</fullName>
    </recommendedName>
</protein>
<dbReference type="NCBIfam" id="NF010247">
    <property type="entry name" value="PRK13694.1"/>
    <property type="match status" value="1"/>
</dbReference>
<dbReference type="InterPro" id="IPR046367">
    <property type="entry name" value="GapR-like_DNA-bd"/>
</dbReference>
<feature type="coiled-coil region" evidence="2">
    <location>
        <begin position="5"/>
        <end position="39"/>
    </location>
</feature>
<dbReference type="EMBL" id="JAAAMG010000026">
    <property type="protein sequence ID" value="NDW07250.1"/>
    <property type="molecule type" value="Genomic_DNA"/>
</dbReference>
<comment type="caution">
    <text evidence="4">The sequence shown here is derived from an EMBL/GenBank/DDBJ whole genome shotgun (WGS) entry which is preliminary data.</text>
</comment>
<evidence type="ECO:0000259" key="3">
    <source>
        <dbReference type="Pfam" id="PF10073"/>
    </source>
</evidence>
<reference evidence="4 5" key="1">
    <citation type="submission" date="2020-01" db="EMBL/GenBank/DDBJ databases">
        <title>Jiella pacifica sp. nov.</title>
        <authorList>
            <person name="Xue Z."/>
            <person name="Zhu S."/>
            <person name="Chen J."/>
            <person name="Yang J."/>
        </authorList>
    </citation>
    <scope>NUCLEOTIDE SEQUENCE [LARGE SCALE GENOMIC DNA]</scope>
    <source>
        <strain evidence="4 5">40Bstr34</strain>
    </source>
</reference>
<sequence length="86" mass="9829">MSDVNGVAQDQLRSFVERIERLEEEKKTISDDIKDVYAEAKGNGFDTKVLRRVISLRKQDADERNEQEAILDLYMQALGMAPAVQE</sequence>
<dbReference type="AlphaFoldDB" id="A0A6N9T7K9"/>
<dbReference type="HAMAP" id="MF_00797">
    <property type="entry name" value="UPF0335"/>
    <property type="match status" value="1"/>
</dbReference>
<dbReference type="Pfam" id="PF10073">
    <property type="entry name" value="GapR_DNA-bd"/>
    <property type="match status" value="1"/>
</dbReference>
<evidence type="ECO:0000313" key="4">
    <source>
        <dbReference type="EMBL" id="NDW07250.1"/>
    </source>
</evidence>
<name>A0A6N9T7K9_9HYPH</name>
<gene>
    <name evidence="4" type="ORF">GTK09_22785</name>
</gene>
<proteinExistence type="inferred from homology"/>
<feature type="domain" description="GapR-like DNA-binding" evidence="3">
    <location>
        <begin position="8"/>
        <end position="79"/>
    </location>
</feature>
<dbReference type="InterPro" id="IPR018753">
    <property type="entry name" value="GapR-like"/>
</dbReference>
<evidence type="ECO:0000313" key="5">
    <source>
        <dbReference type="Proteomes" id="UP000469011"/>
    </source>
</evidence>
<dbReference type="RefSeq" id="WP_163465708.1">
    <property type="nucleotide sequence ID" value="NZ_JAAAMG010000026.1"/>
</dbReference>
<accession>A0A6N9T7K9</accession>
<organism evidence="4 5">
    <name type="scientific">Jiella pacifica</name>
    <dbReference type="NCBI Taxonomy" id="2696469"/>
    <lineage>
        <taxon>Bacteria</taxon>
        <taxon>Pseudomonadati</taxon>
        <taxon>Pseudomonadota</taxon>
        <taxon>Alphaproteobacteria</taxon>
        <taxon>Hyphomicrobiales</taxon>
        <taxon>Aurantimonadaceae</taxon>
        <taxon>Jiella</taxon>
    </lineage>
</organism>
<dbReference type="Proteomes" id="UP000469011">
    <property type="component" value="Unassembled WGS sequence"/>
</dbReference>
<dbReference type="GO" id="GO:0003677">
    <property type="term" value="F:DNA binding"/>
    <property type="evidence" value="ECO:0007669"/>
    <property type="project" value="InterPro"/>
</dbReference>
<evidence type="ECO:0000256" key="1">
    <source>
        <dbReference type="HAMAP-Rule" id="MF_00797"/>
    </source>
</evidence>
<evidence type="ECO:0000256" key="2">
    <source>
        <dbReference type="SAM" id="Coils"/>
    </source>
</evidence>